<feature type="transmembrane region" description="Helical" evidence="2">
    <location>
        <begin position="26"/>
        <end position="53"/>
    </location>
</feature>
<comment type="caution">
    <text evidence="3">The sequence shown here is derived from an EMBL/GenBank/DDBJ whole genome shotgun (WGS) entry which is preliminary data.</text>
</comment>
<gene>
    <name evidence="3" type="ORF">HMPREF9997_00763</name>
</gene>
<dbReference type="STRING" id="1035195.HMPREF9997_00763"/>
<evidence type="ECO:0000313" key="4">
    <source>
        <dbReference type="Proteomes" id="UP000010445"/>
    </source>
</evidence>
<keyword evidence="2" id="KW-0472">Membrane</keyword>
<feature type="compositionally biased region" description="Gly residues" evidence="1">
    <location>
        <begin position="340"/>
        <end position="357"/>
    </location>
</feature>
<keyword evidence="4" id="KW-1185">Reference proteome</keyword>
<feature type="compositionally biased region" description="Low complexity" evidence="1">
    <location>
        <begin position="290"/>
        <end position="301"/>
    </location>
</feature>
<keyword evidence="2" id="KW-1133">Transmembrane helix</keyword>
<dbReference type="HOGENOM" id="CLU_755889_0_0_11"/>
<dbReference type="Proteomes" id="UP000010445">
    <property type="component" value="Unassembled WGS sequence"/>
</dbReference>
<organism evidence="3 4">
    <name type="scientific">Corynebacterium durum F0235</name>
    <dbReference type="NCBI Taxonomy" id="1035195"/>
    <lineage>
        <taxon>Bacteria</taxon>
        <taxon>Bacillati</taxon>
        <taxon>Actinomycetota</taxon>
        <taxon>Actinomycetes</taxon>
        <taxon>Mycobacteriales</taxon>
        <taxon>Corynebacteriaceae</taxon>
        <taxon>Corynebacterium</taxon>
    </lineage>
</organism>
<protein>
    <recommendedName>
        <fullName evidence="5">Glycerophosphoryl diester phosphodiesterase membrane domain-containing protein</fullName>
    </recommendedName>
</protein>
<evidence type="ECO:0000256" key="1">
    <source>
        <dbReference type="SAM" id="MobiDB-lite"/>
    </source>
</evidence>
<proteinExistence type="predicted"/>
<feature type="transmembrane region" description="Helical" evidence="2">
    <location>
        <begin position="88"/>
        <end position="113"/>
    </location>
</feature>
<keyword evidence="2" id="KW-0812">Transmembrane</keyword>
<sequence length="366" mass="39219">MGIETLNMSDALSIAWNHFTRQWVPWVLSSVIVAIAFGVPFFIMYFALLGWIISMEESATSSSYSRYDSYDSYNSYNNTTTEPAFNPFALGGISIAFMLIMVVGMVLLVIFTLNSYRNALRMTQGEVIKTTDFFRISGLGKPFLVQIVMGIAILPVALLTFGLGAFVLVIMWMYVMVAAFANPNASIGEIFGDGFRAFKNNMGQSILLVVVCYLINLLGGALVLGTLVTAPLQMIVLAVAYRMCKQMPIVLPQGVGSQDTHAGGYGPGAPGSQAPGTQPWYDPTGGSQGGYSQPGYGQPSYDQTGYGQTGYPQPGSANPGYYQPGGNPQQGGQQPPNQGYGYGGQQGGNDQGGGQPGTGWQPWNQQ</sequence>
<evidence type="ECO:0000313" key="3">
    <source>
        <dbReference type="EMBL" id="EKX91391.1"/>
    </source>
</evidence>
<accession>L1MKE6</accession>
<feature type="transmembrane region" description="Helical" evidence="2">
    <location>
        <begin position="206"/>
        <end position="239"/>
    </location>
</feature>
<evidence type="ECO:0000256" key="2">
    <source>
        <dbReference type="SAM" id="Phobius"/>
    </source>
</evidence>
<feature type="region of interest" description="Disordered" evidence="1">
    <location>
        <begin position="261"/>
        <end position="366"/>
    </location>
</feature>
<dbReference type="AlphaFoldDB" id="L1MKE6"/>
<dbReference type="EMBL" id="AMEM01000012">
    <property type="protein sequence ID" value="EKX91391.1"/>
    <property type="molecule type" value="Genomic_DNA"/>
</dbReference>
<dbReference type="PATRIC" id="fig|1035195.3.peg.681"/>
<feature type="transmembrane region" description="Helical" evidence="2">
    <location>
        <begin position="143"/>
        <end position="174"/>
    </location>
</feature>
<feature type="compositionally biased region" description="Low complexity" evidence="1">
    <location>
        <begin position="318"/>
        <end position="339"/>
    </location>
</feature>
<name>L1MKE6_9CORY</name>
<reference evidence="3 4" key="1">
    <citation type="submission" date="2012-05" db="EMBL/GenBank/DDBJ databases">
        <authorList>
            <person name="Weinstock G."/>
            <person name="Sodergren E."/>
            <person name="Lobos E.A."/>
            <person name="Fulton L."/>
            <person name="Fulton R."/>
            <person name="Courtney L."/>
            <person name="Fronick C."/>
            <person name="O'Laughlin M."/>
            <person name="Godfrey J."/>
            <person name="Wilson R.M."/>
            <person name="Miner T."/>
            <person name="Farmer C."/>
            <person name="Delehaunty K."/>
            <person name="Cordes M."/>
            <person name="Minx P."/>
            <person name="Tomlinson C."/>
            <person name="Chen J."/>
            <person name="Wollam A."/>
            <person name="Pepin K.H."/>
            <person name="Bhonagiri V."/>
            <person name="Zhang X."/>
            <person name="Suruliraj S."/>
            <person name="Warren W."/>
            <person name="Mitreva M."/>
            <person name="Mardis E.R."/>
            <person name="Wilson R.K."/>
        </authorList>
    </citation>
    <scope>NUCLEOTIDE SEQUENCE [LARGE SCALE GENOMIC DNA]</scope>
    <source>
        <strain evidence="3 4">F0235</strain>
    </source>
</reference>
<evidence type="ECO:0008006" key="5">
    <source>
        <dbReference type="Google" id="ProtNLM"/>
    </source>
</evidence>